<sequence length="232" mass="24919">MVDQQWKQRLRCGVVLVGLVMSGAAAAAVEGNAALTSDYIWRGSSQSDGDPAAQAGVKLSTANGWYASAWGSGVSFRPDNGARSEFDLIAGWSGALTPDWSVDVNLTRYLYPSTTVDLDWTELNGTVTWRQRAWLQVGVSDNALAGGHGGTYAQLGARLPLGEQWRVEGAVGHYWLDSAQADDYLHGQLSVVWRVHGPWELRVTGHDTGGAAKRLFPGNAGSRVEVAVQTTF</sequence>
<proteinExistence type="predicted"/>
<organism evidence="1 2">
    <name type="scientific">Stenotrophomonas rhizophila</name>
    <dbReference type="NCBI Taxonomy" id="216778"/>
    <lineage>
        <taxon>Bacteria</taxon>
        <taxon>Pseudomonadati</taxon>
        <taxon>Pseudomonadota</taxon>
        <taxon>Gammaproteobacteria</taxon>
        <taxon>Lysobacterales</taxon>
        <taxon>Lysobacteraceae</taxon>
        <taxon>Stenotrophomonas</taxon>
    </lineage>
</organism>
<dbReference type="Pfam" id="PF09694">
    <property type="entry name" value="Gcw_chp"/>
    <property type="match status" value="1"/>
</dbReference>
<gene>
    <name evidence="1" type="ORF">BCL79_3803</name>
</gene>
<protein>
    <submittedName>
        <fullName evidence="1">Uncharacterized protein (TIGR02001 family)</fullName>
    </submittedName>
</protein>
<evidence type="ECO:0000313" key="1">
    <source>
        <dbReference type="EMBL" id="RLK47184.1"/>
    </source>
</evidence>
<dbReference type="Proteomes" id="UP000274786">
    <property type="component" value="Unassembled WGS sequence"/>
</dbReference>
<dbReference type="EMBL" id="RCDC01000009">
    <property type="protein sequence ID" value="RLK47184.1"/>
    <property type="molecule type" value="Genomic_DNA"/>
</dbReference>
<dbReference type="NCBIfam" id="TIGR02001">
    <property type="entry name" value="gcw_chp"/>
    <property type="match status" value="1"/>
</dbReference>
<comment type="caution">
    <text evidence="1">The sequence shown here is derived from an EMBL/GenBank/DDBJ whole genome shotgun (WGS) entry which is preliminary data.</text>
</comment>
<reference evidence="1 2" key="1">
    <citation type="submission" date="2018-10" db="EMBL/GenBank/DDBJ databases">
        <title>Comparative analysis of microorganisms from saline springs in Andes Mountain Range, Colombia.</title>
        <authorList>
            <person name="Rubin E."/>
        </authorList>
    </citation>
    <scope>NUCLEOTIDE SEQUENCE [LARGE SCALE GENOMIC DNA]</scope>
    <source>
        <strain evidence="1 2">USBA GBX 843</strain>
    </source>
</reference>
<accession>A0A498BT80</accession>
<dbReference type="InterPro" id="IPR010239">
    <property type="entry name" value="CHP02001"/>
</dbReference>
<name>A0A498BT80_9GAMM</name>
<dbReference type="AlphaFoldDB" id="A0A498BT80"/>
<evidence type="ECO:0000313" key="2">
    <source>
        <dbReference type="Proteomes" id="UP000274786"/>
    </source>
</evidence>